<sequence>MKRLRSILKGIGMGLCVLGFLWFLMPLLKGGTGIGMMLGVAVCVLGFLLLLGYRLLSRKGSWQRIAVRVVSVCYVLGLCWCGYLTILMSSAQSRVPPPGTNVMVLGSQVYGIEKMGVSLTKRVERAREYLAQNPVANCIVTGGQGSNEPCAEAEAERHALIQMGVSEARIFVEDRSSNTRENMVFSRIVAEENGLGTEIVIVTQSFHMYRALMLAENAGFNPYALVADTDPVLFPLYYGRELLSLTKWNLEQLFLE</sequence>
<dbReference type="Pfam" id="PF02698">
    <property type="entry name" value="DUF218"/>
    <property type="match status" value="1"/>
</dbReference>
<feature type="transmembrane region" description="Helical" evidence="1">
    <location>
        <begin position="7"/>
        <end position="28"/>
    </location>
</feature>
<dbReference type="InterPro" id="IPR003848">
    <property type="entry name" value="DUF218"/>
</dbReference>
<dbReference type="CDD" id="cd06259">
    <property type="entry name" value="YdcF-like"/>
    <property type="match status" value="1"/>
</dbReference>
<keyword evidence="1" id="KW-0472">Membrane</keyword>
<feature type="transmembrane region" description="Helical" evidence="1">
    <location>
        <begin position="34"/>
        <end position="53"/>
    </location>
</feature>
<dbReference type="InterPro" id="IPR014729">
    <property type="entry name" value="Rossmann-like_a/b/a_fold"/>
</dbReference>
<protein>
    <submittedName>
        <fullName evidence="3">YdcF family protein</fullName>
    </submittedName>
</protein>
<gene>
    <name evidence="3" type="ORF">NE695_01340</name>
</gene>
<feature type="transmembrane region" description="Helical" evidence="1">
    <location>
        <begin position="65"/>
        <end position="88"/>
    </location>
</feature>
<evidence type="ECO:0000259" key="2">
    <source>
        <dbReference type="Pfam" id="PF02698"/>
    </source>
</evidence>
<dbReference type="InterPro" id="IPR051599">
    <property type="entry name" value="Cell_Envelope_Assoc"/>
</dbReference>
<keyword evidence="1" id="KW-0812">Transmembrane</keyword>
<evidence type="ECO:0000256" key="1">
    <source>
        <dbReference type="SAM" id="Phobius"/>
    </source>
</evidence>
<feature type="domain" description="DUF218" evidence="2">
    <location>
        <begin position="102"/>
        <end position="225"/>
    </location>
</feature>
<reference evidence="3 4" key="1">
    <citation type="submission" date="2022-06" db="EMBL/GenBank/DDBJ databases">
        <title>Isolation of gut microbiota from human fecal samples.</title>
        <authorList>
            <person name="Pamer E.G."/>
            <person name="Barat B."/>
            <person name="Waligurski E."/>
            <person name="Medina S."/>
            <person name="Paddock L."/>
            <person name="Mostad J."/>
        </authorList>
    </citation>
    <scope>NUCLEOTIDE SEQUENCE [LARGE SCALE GENOMIC DNA]</scope>
    <source>
        <strain evidence="3 4">DFI.9.73</strain>
    </source>
</reference>
<dbReference type="RefSeq" id="WP_082942241.1">
    <property type="nucleotide sequence ID" value="NZ_CABKVV010000014.1"/>
</dbReference>
<dbReference type="Gene3D" id="3.40.50.620">
    <property type="entry name" value="HUPs"/>
    <property type="match status" value="1"/>
</dbReference>
<keyword evidence="1" id="KW-1133">Transmembrane helix</keyword>
<dbReference type="Proteomes" id="UP001524473">
    <property type="component" value="Unassembled WGS sequence"/>
</dbReference>
<evidence type="ECO:0000313" key="3">
    <source>
        <dbReference type="EMBL" id="MCQ4838555.1"/>
    </source>
</evidence>
<evidence type="ECO:0000313" key="4">
    <source>
        <dbReference type="Proteomes" id="UP001524473"/>
    </source>
</evidence>
<organism evidence="3 4">
    <name type="scientific">Neglectibacter timonensis</name>
    <dbReference type="NCBI Taxonomy" id="1776382"/>
    <lineage>
        <taxon>Bacteria</taxon>
        <taxon>Bacillati</taxon>
        <taxon>Bacillota</taxon>
        <taxon>Clostridia</taxon>
        <taxon>Eubacteriales</taxon>
        <taxon>Oscillospiraceae</taxon>
        <taxon>Neglectibacter</taxon>
    </lineage>
</organism>
<dbReference type="PANTHER" id="PTHR30336">
    <property type="entry name" value="INNER MEMBRANE PROTEIN, PROBABLE PERMEASE"/>
    <property type="match status" value="1"/>
</dbReference>
<dbReference type="PANTHER" id="PTHR30336:SF4">
    <property type="entry name" value="ENVELOPE BIOGENESIS FACTOR ELYC"/>
    <property type="match status" value="1"/>
</dbReference>
<accession>A0ABT1RV62</accession>
<proteinExistence type="predicted"/>
<dbReference type="GeneID" id="90532873"/>
<keyword evidence="4" id="KW-1185">Reference proteome</keyword>
<comment type="caution">
    <text evidence="3">The sequence shown here is derived from an EMBL/GenBank/DDBJ whole genome shotgun (WGS) entry which is preliminary data.</text>
</comment>
<dbReference type="EMBL" id="JANFZH010000002">
    <property type="protein sequence ID" value="MCQ4838555.1"/>
    <property type="molecule type" value="Genomic_DNA"/>
</dbReference>
<name>A0ABT1RV62_9FIRM</name>